<dbReference type="GeneID" id="106476275"/>
<evidence type="ECO:0000256" key="1">
    <source>
        <dbReference type="ARBA" id="ARBA00009176"/>
    </source>
</evidence>
<dbReference type="PANTHER" id="PTHR46190">
    <property type="entry name" value="SI:CH211-201H21.5-RELATED"/>
    <property type="match status" value="1"/>
</dbReference>
<feature type="domain" description="Inosine/uridine-preferring nucleoside hydrolase" evidence="2">
    <location>
        <begin position="45"/>
        <end position="345"/>
    </location>
</feature>
<accession>A0ABM1RWZ3</accession>
<dbReference type="Pfam" id="PF01156">
    <property type="entry name" value="IU_nuc_hydro"/>
    <property type="match status" value="1"/>
</dbReference>
<gene>
    <name evidence="4" type="primary">LOC106476275</name>
</gene>
<dbReference type="CDD" id="cd02649">
    <property type="entry name" value="nuc_hydro_CeIAG"/>
    <property type="match status" value="1"/>
</dbReference>
<dbReference type="Gene3D" id="3.90.245.10">
    <property type="entry name" value="Ribonucleoside hydrolase-like"/>
    <property type="match status" value="1"/>
</dbReference>
<keyword evidence="3" id="KW-1185">Reference proteome</keyword>
<evidence type="ECO:0000313" key="3">
    <source>
        <dbReference type="Proteomes" id="UP000694941"/>
    </source>
</evidence>
<dbReference type="InterPro" id="IPR052775">
    <property type="entry name" value="IUN_hydrolase"/>
</dbReference>
<name>A0ABM1RWZ3_LIMPO</name>
<organism evidence="3 4">
    <name type="scientific">Limulus polyphemus</name>
    <name type="common">Atlantic horseshoe crab</name>
    <dbReference type="NCBI Taxonomy" id="6850"/>
    <lineage>
        <taxon>Eukaryota</taxon>
        <taxon>Metazoa</taxon>
        <taxon>Ecdysozoa</taxon>
        <taxon>Arthropoda</taxon>
        <taxon>Chelicerata</taxon>
        <taxon>Merostomata</taxon>
        <taxon>Xiphosura</taxon>
        <taxon>Limulidae</taxon>
        <taxon>Limulus</taxon>
    </lineage>
</organism>
<dbReference type="Proteomes" id="UP000694941">
    <property type="component" value="Unplaced"/>
</dbReference>
<sequence>MSRIWLDCRRIEFGECPGMRFRSTAALVVKCMKISMEEASKNIMVIDTDCGVDDALAIMMAVSHDDWKVLCITCCYGNVNLNQVCQNVMRTLVVCGKHEVPVYKGCEKALVSNELLGSDYHSKDGFGGVASEFPTDCLQLASPEHASNVLVRLAREHRKHLVVVALGPLTNIAVAQRLDPEFTKNLKELVIMGGNINGFGNSYLAAEFNFASDPEAANILLKEAECPVTVIPLEVCHKYALDWNWLDDWRKTDTPRGYLVQKMTEHSINRARNIPGCNGLHLCDLFAMCVVVNPRVIVKKDEKCVYVELNGQLTRGMMVVERRLTHLPYVTNNVFIVMEFNKTELLKMFKKMIL</sequence>
<proteinExistence type="inferred from homology"/>
<dbReference type="SUPFAM" id="SSF53590">
    <property type="entry name" value="Nucleoside hydrolase"/>
    <property type="match status" value="1"/>
</dbReference>
<dbReference type="PANTHER" id="PTHR46190:SF1">
    <property type="entry name" value="SI:CH211-201H21.5"/>
    <property type="match status" value="1"/>
</dbReference>
<protein>
    <submittedName>
        <fullName evidence="4">Inosine-uridine preferring nucleoside hydrolase-like isoform X1</fullName>
    </submittedName>
</protein>
<dbReference type="RefSeq" id="XP_022235898.1">
    <property type="nucleotide sequence ID" value="XM_022380190.1"/>
</dbReference>
<evidence type="ECO:0000259" key="2">
    <source>
        <dbReference type="Pfam" id="PF01156"/>
    </source>
</evidence>
<dbReference type="InterPro" id="IPR036452">
    <property type="entry name" value="Ribo_hydro-like"/>
</dbReference>
<evidence type="ECO:0000313" key="4">
    <source>
        <dbReference type="RefSeq" id="XP_022235898.1"/>
    </source>
</evidence>
<dbReference type="InterPro" id="IPR001910">
    <property type="entry name" value="Inosine/uridine_hydrolase_dom"/>
</dbReference>
<reference evidence="4" key="1">
    <citation type="submission" date="2025-08" db="UniProtKB">
        <authorList>
            <consortium name="RefSeq"/>
        </authorList>
    </citation>
    <scope>IDENTIFICATION</scope>
    <source>
        <tissue evidence="4">Muscle</tissue>
    </source>
</reference>
<comment type="similarity">
    <text evidence="1">Belongs to the IUNH family.</text>
</comment>